<protein>
    <submittedName>
        <fullName evidence="2">Uncharacterized protein</fullName>
    </submittedName>
</protein>
<dbReference type="KEGG" id="ssin:G7078_01785"/>
<keyword evidence="3" id="KW-1185">Reference proteome</keyword>
<dbReference type="AlphaFoldDB" id="A0A6G7ZQR8"/>
<accession>A0A6G7ZQR8</accession>
<keyword evidence="1" id="KW-0472">Membrane</keyword>
<feature type="transmembrane region" description="Helical" evidence="1">
    <location>
        <begin position="77"/>
        <end position="97"/>
    </location>
</feature>
<organism evidence="2 3">
    <name type="scientific">Sphingomonas sinipercae</name>
    <dbReference type="NCBI Taxonomy" id="2714944"/>
    <lineage>
        <taxon>Bacteria</taxon>
        <taxon>Pseudomonadati</taxon>
        <taxon>Pseudomonadota</taxon>
        <taxon>Alphaproteobacteria</taxon>
        <taxon>Sphingomonadales</taxon>
        <taxon>Sphingomonadaceae</taxon>
        <taxon>Sphingomonas</taxon>
    </lineage>
</organism>
<feature type="transmembrane region" description="Helical" evidence="1">
    <location>
        <begin position="117"/>
        <end position="143"/>
    </location>
</feature>
<sequence>MRWLIAVLVLLSAIPLLYPKVPPLVDLLGHMGRYRVQLDLAQSESLQRFYAFDWAAIGNLGVDLLVVPLGAVFGLELAVKLIVLAIPPLTVGGFLWVSREVHHRVPPSAFFALPLAYGYPFLFGFVNFALSMALAFLAFALWLNLGERGRWRLRAALFVPISVIVFFTHVYGWGALGLLCFSGEAVRQHDRGIGWVRAGAKAAAHAMALTLPIVIMLAWRSEAHGGMTAGFFAWKYKWEWLYSALRDRWQIWDLASLAMIGLVLLFALVSRKLQFSRMLAFSAIVLAASFVLLPRIIFGSAYADMRLVPYMLAVFVLAIRFKGPMHVPTGMLLAVCGLAFFGLRLASTTASLAIAADDQAAKLHALDHVPAGARVASLVGRGCMKSWDLARNSHLGAMVIVRRNGFSNDQWVMEGMNLLGLRYRGAGAFSSDPSEMVHPNHCGSREAPRSINRALATIPRDGFDYVWLIDPLPFDPRLAHGLEPVWAGNNGSILLRSTGAAKDGDQGHAKR</sequence>
<feature type="transmembrane region" description="Helical" evidence="1">
    <location>
        <begin position="251"/>
        <end position="269"/>
    </location>
</feature>
<dbReference type="EMBL" id="CP049871">
    <property type="protein sequence ID" value="QIL03246.1"/>
    <property type="molecule type" value="Genomic_DNA"/>
</dbReference>
<gene>
    <name evidence="2" type="ORF">G7078_01785</name>
</gene>
<name>A0A6G7ZQR8_9SPHN</name>
<keyword evidence="1" id="KW-1133">Transmembrane helix</keyword>
<evidence type="ECO:0000313" key="3">
    <source>
        <dbReference type="Proteomes" id="UP000502502"/>
    </source>
</evidence>
<keyword evidence="1" id="KW-0812">Transmembrane</keyword>
<reference evidence="2 3" key="1">
    <citation type="submission" date="2020-03" db="EMBL/GenBank/DDBJ databases">
        <title>Sphingomonas sp. nov., isolated from fish.</title>
        <authorList>
            <person name="Hyun D.-W."/>
            <person name="Bae J.-W."/>
        </authorList>
    </citation>
    <scope>NUCLEOTIDE SEQUENCE [LARGE SCALE GENOMIC DNA]</scope>
    <source>
        <strain evidence="2 3">HDW15C</strain>
    </source>
</reference>
<proteinExistence type="predicted"/>
<evidence type="ECO:0000313" key="2">
    <source>
        <dbReference type="EMBL" id="QIL03246.1"/>
    </source>
</evidence>
<feature type="transmembrane region" description="Helical" evidence="1">
    <location>
        <begin position="327"/>
        <end position="346"/>
    </location>
</feature>
<evidence type="ECO:0000256" key="1">
    <source>
        <dbReference type="SAM" id="Phobius"/>
    </source>
</evidence>
<feature type="transmembrane region" description="Helical" evidence="1">
    <location>
        <begin position="275"/>
        <end position="293"/>
    </location>
</feature>
<feature type="transmembrane region" description="Helical" evidence="1">
    <location>
        <begin position="155"/>
        <end position="179"/>
    </location>
</feature>
<feature type="transmembrane region" description="Helical" evidence="1">
    <location>
        <begin position="49"/>
        <end position="70"/>
    </location>
</feature>
<dbReference type="Proteomes" id="UP000502502">
    <property type="component" value="Chromosome"/>
</dbReference>